<dbReference type="EMBL" id="VSIY01000013">
    <property type="protein sequence ID" value="TYB80613.1"/>
    <property type="molecule type" value="Genomic_DNA"/>
</dbReference>
<dbReference type="AlphaFoldDB" id="A0A5D0RGT6"/>
<reference evidence="1 2" key="1">
    <citation type="submission" date="2019-08" db="EMBL/GenBank/DDBJ databases">
        <title>Identification of a novel species of the genus Boseongicola.</title>
        <authorList>
            <person name="Zhang X.-Q."/>
        </authorList>
    </citation>
    <scope>NUCLEOTIDE SEQUENCE [LARGE SCALE GENOMIC DNA]</scope>
    <source>
        <strain evidence="1 2">HY14</strain>
    </source>
</reference>
<dbReference type="Proteomes" id="UP000322080">
    <property type="component" value="Unassembled WGS sequence"/>
</dbReference>
<sequence length="81" mass="8777">MTEDRDPFNRLPRGLICGPDRSDDFKAGHRMALRAAVAWLHAEAETMNDPKARAILNSAAHGLGVVARQSKQRAGGDTPDP</sequence>
<proteinExistence type="predicted"/>
<organism evidence="1 2">
    <name type="scientific">Maritimibacter fusiformis</name>
    <dbReference type="NCBI Taxonomy" id="2603819"/>
    <lineage>
        <taxon>Bacteria</taxon>
        <taxon>Pseudomonadati</taxon>
        <taxon>Pseudomonadota</taxon>
        <taxon>Alphaproteobacteria</taxon>
        <taxon>Rhodobacterales</taxon>
        <taxon>Roseobacteraceae</taxon>
        <taxon>Maritimibacter</taxon>
    </lineage>
</organism>
<evidence type="ECO:0000313" key="1">
    <source>
        <dbReference type="EMBL" id="TYB80613.1"/>
    </source>
</evidence>
<comment type="caution">
    <text evidence="1">The sequence shown here is derived from an EMBL/GenBank/DDBJ whole genome shotgun (WGS) entry which is preliminary data.</text>
</comment>
<name>A0A5D0RGT6_9RHOB</name>
<protein>
    <submittedName>
        <fullName evidence="1">Uncharacterized protein</fullName>
    </submittedName>
</protein>
<keyword evidence="2" id="KW-1185">Reference proteome</keyword>
<accession>A0A5D0RGT6</accession>
<evidence type="ECO:0000313" key="2">
    <source>
        <dbReference type="Proteomes" id="UP000322080"/>
    </source>
</evidence>
<gene>
    <name evidence="1" type="ORF">FVF75_13350</name>
</gene>